<protein>
    <submittedName>
        <fullName evidence="1">Uncharacterized protein</fullName>
    </submittedName>
</protein>
<dbReference type="EMBL" id="BLAL01000047">
    <property type="protein sequence ID" value="GES79975.1"/>
    <property type="molecule type" value="Genomic_DNA"/>
</dbReference>
<dbReference type="Proteomes" id="UP000615446">
    <property type="component" value="Unassembled WGS sequence"/>
</dbReference>
<evidence type="ECO:0000313" key="2">
    <source>
        <dbReference type="Proteomes" id="UP000615446"/>
    </source>
</evidence>
<gene>
    <name evidence="1" type="ORF">RCL2_000727600</name>
</gene>
<dbReference type="AlphaFoldDB" id="A0A8H3L4T5"/>
<sequence length="84" mass="9947">MNYTSHCIKDYYILYNRFSERNLVLIAHLSVKKGKYYPFGAPGKLFKRMYQEEEEHIKKVGSDEESLQEELCFTNKSSSEEDLV</sequence>
<accession>A0A8H3L4T5</accession>
<reference evidence="1" key="1">
    <citation type="submission" date="2019-10" db="EMBL/GenBank/DDBJ databases">
        <title>Conservation and host-specific expression of non-tandemly repeated heterogenous ribosome RNA gene in arbuscular mycorrhizal fungi.</title>
        <authorList>
            <person name="Maeda T."/>
            <person name="Kobayashi Y."/>
            <person name="Nakagawa T."/>
            <person name="Ezawa T."/>
            <person name="Yamaguchi K."/>
            <person name="Bino T."/>
            <person name="Nishimoto Y."/>
            <person name="Shigenobu S."/>
            <person name="Kawaguchi M."/>
        </authorList>
    </citation>
    <scope>NUCLEOTIDE SEQUENCE</scope>
    <source>
        <strain evidence="1">HR1</strain>
    </source>
</reference>
<organism evidence="1 2">
    <name type="scientific">Rhizophagus clarus</name>
    <dbReference type="NCBI Taxonomy" id="94130"/>
    <lineage>
        <taxon>Eukaryota</taxon>
        <taxon>Fungi</taxon>
        <taxon>Fungi incertae sedis</taxon>
        <taxon>Mucoromycota</taxon>
        <taxon>Glomeromycotina</taxon>
        <taxon>Glomeromycetes</taxon>
        <taxon>Glomerales</taxon>
        <taxon>Glomeraceae</taxon>
        <taxon>Rhizophagus</taxon>
    </lineage>
</organism>
<evidence type="ECO:0000313" key="1">
    <source>
        <dbReference type="EMBL" id="GES79975.1"/>
    </source>
</evidence>
<proteinExistence type="predicted"/>
<comment type="caution">
    <text evidence="1">The sequence shown here is derived from an EMBL/GenBank/DDBJ whole genome shotgun (WGS) entry which is preliminary data.</text>
</comment>
<name>A0A8H3L4T5_9GLOM</name>